<evidence type="ECO:0000313" key="1">
    <source>
        <dbReference type="EMBL" id="OIW31416.1"/>
    </source>
</evidence>
<protein>
    <submittedName>
        <fullName evidence="1">Uncharacterized protein</fullName>
    </submittedName>
</protein>
<dbReference type="EMBL" id="KV875096">
    <property type="protein sequence ID" value="OIW31416.1"/>
    <property type="molecule type" value="Genomic_DNA"/>
</dbReference>
<sequence length="164" mass="18911">MPWLSIARVRDDRLWYGKGWLTMIHGSWPVCPRGRLTSNERGVLVSRAGKTARRRRTADTTNCSQVRSQEWPWRSCLITGEIRYAPLQEGVNKPSHLFGSSPQLDRRKVVHDLSDGEGMLVPPIRWLGPRPIGGSWRNRAFFTFWGPGLDSWTDIIIPRTYNRL</sequence>
<keyword evidence="2" id="KW-1185">Reference proteome</keyword>
<gene>
    <name evidence="1" type="ORF">CONLIGDRAFT_317848</name>
</gene>
<evidence type="ECO:0000313" key="2">
    <source>
        <dbReference type="Proteomes" id="UP000182658"/>
    </source>
</evidence>
<dbReference type="Proteomes" id="UP000182658">
    <property type="component" value="Unassembled WGS sequence"/>
</dbReference>
<accession>A0A1J7JNG2</accession>
<dbReference type="InParanoid" id="A0A1J7JNG2"/>
<organism evidence="1 2">
    <name type="scientific">Coniochaeta ligniaria NRRL 30616</name>
    <dbReference type="NCBI Taxonomy" id="1408157"/>
    <lineage>
        <taxon>Eukaryota</taxon>
        <taxon>Fungi</taxon>
        <taxon>Dikarya</taxon>
        <taxon>Ascomycota</taxon>
        <taxon>Pezizomycotina</taxon>
        <taxon>Sordariomycetes</taxon>
        <taxon>Sordariomycetidae</taxon>
        <taxon>Coniochaetales</taxon>
        <taxon>Coniochaetaceae</taxon>
        <taxon>Coniochaeta</taxon>
    </lineage>
</organism>
<name>A0A1J7JNG2_9PEZI</name>
<dbReference type="AlphaFoldDB" id="A0A1J7JNG2"/>
<proteinExistence type="predicted"/>
<reference evidence="1 2" key="1">
    <citation type="submission" date="2016-10" db="EMBL/GenBank/DDBJ databases">
        <title>Draft genome sequence of Coniochaeta ligniaria NRRL30616, a lignocellulolytic fungus for bioabatement of inhibitors in plant biomass hydrolysates.</title>
        <authorList>
            <consortium name="DOE Joint Genome Institute"/>
            <person name="Jimenez D.J."/>
            <person name="Hector R.E."/>
            <person name="Riley R."/>
            <person name="Sun H."/>
            <person name="Grigoriev I.V."/>
            <person name="Van Elsas J.D."/>
            <person name="Nichols N.N."/>
        </authorList>
    </citation>
    <scope>NUCLEOTIDE SEQUENCE [LARGE SCALE GENOMIC DNA]</scope>
    <source>
        <strain evidence="1 2">NRRL 30616</strain>
    </source>
</reference>